<dbReference type="GO" id="GO:0005886">
    <property type="term" value="C:plasma membrane"/>
    <property type="evidence" value="ECO:0007669"/>
    <property type="project" value="UniProtKB-SubCell"/>
</dbReference>
<evidence type="ECO:0000256" key="2">
    <source>
        <dbReference type="ARBA" id="ARBA00022448"/>
    </source>
</evidence>
<evidence type="ECO:0000313" key="10">
    <source>
        <dbReference type="Proteomes" id="UP000219356"/>
    </source>
</evidence>
<evidence type="ECO:0000256" key="5">
    <source>
        <dbReference type="ARBA" id="ARBA00022989"/>
    </source>
</evidence>
<accession>A0A285N1M8</accession>
<dbReference type="PANTHER" id="PTHR30561">
    <property type="entry name" value="SMR FAMILY PROTON-DEPENDENT DRUG EFFLUX TRANSPORTER SUGE"/>
    <property type="match status" value="1"/>
</dbReference>
<dbReference type="EMBL" id="OBEK01000001">
    <property type="protein sequence ID" value="SNZ02823.1"/>
    <property type="molecule type" value="Genomic_DNA"/>
</dbReference>
<name>A0A285N1M8_9BACI</name>
<sequence>MRAALYLAAAIVLETIASSMLKVSDGFSVLFPSIIVVIGYLGAFLFLSLTLKSMSLSTAYATWSGAGTALTAMIGVTIFGEAVSLMKFGGLLLVIIGLVLLNTQHKAEKEKETSASK</sequence>
<feature type="transmembrane region" description="Helical" evidence="8">
    <location>
        <begin position="59"/>
        <end position="79"/>
    </location>
</feature>
<keyword evidence="6 8" id="KW-0472">Membrane</keyword>
<gene>
    <name evidence="9" type="ORF">SAMN05421503_0205</name>
</gene>
<reference evidence="10" key="1">
    <citation type="submission" date="2017-09" db="EMBL/GenBank/DDBJ databases">
        <authorList>
            <person name="Varghese N."/>
            <person name="Submissions S."/>
        </authorList>
    </citation>
    <scope>NUCLEOTIDE SEQUENCE [LARGE SCALE GENOMIC DNA]</scope>
    <source>
        <strain evidence="10">CGMCC 1.8913</strain>
    </source>
</reference>
<evidence type="ECO:0000256" key="4">
    <source>
        <dbReference type="ARBA" id="ARBA00022692"/>
    </source>
</evidence>
<evidence type="ECO:0000256" key="7">
    <source>
        <dbReference type="RuleBase" id="RU003942"/>
    </source>
</evidence>
<keyword evidence="2" id="KW-0813">Transport</keyword>
<dbReference type="AlphaFoldDB" id="A0A285N1M8"/>
<dbReference type="FunFam" id="1.10.3730.20:FF:000001">
    <property type="entry name" value="Quaternary ammonium compound resistance transporter SugE"/>
    <property type="match status" value="1"/>
</dbReference>
<dbReference type="STRING" id="586416.GZ22_12690"/>
<dbReference type="GO" id="GO:0022857">
    <property type="term" value="F:transmembrane transporter activity"/>
    <property type="evidence" value="ECO:0007669"/>
    <property type="project" value="InterPro"/>
</dbReference>
<evidence type="ECO:0000256" key="1">
    <source>
        <dbReference type="ARBA" id="ARBA00004651"/>
    </source>
</evidence>
<dbReference type="InterPro" id="IPR045324">
    <property type="entry name" value="Small_multidrug_res"/>
</dbReference>
<evidence type="ECO:0000313" key="9">
    <source>
        <dbReference type="EMBL" id="SNZ02823.1"/>
    </source>
</evidence>
<comment type="similarity">
    <text evidence="7">Belongs to the drug/metabolite transporter (DMT) superfamily. Small multidrug resistance (SMR) (TC 2.A.7.1) family.</text>
</comment>
<dbReference type="SUPFAM" id="SSF103481">
    <property type="entry name" value="Multidrug resistance efflux transporter EmrE"/>
    <property type="match status" value="1"/>
</dbReference>
<dbReference type="InterPro" id="IPR000390">
    <property type="entry name" value="Small_drug/metabolite_transptr"/>
</dbReference>
<dbReference type="OrthoDB" id="21828at2"/>
<keyword evidence="4 7" id="KW-0812">Transmembrane</keyword>
<evidence type="ECO:0000256" key="3">
    <source>
        <dbReference type="ARBA" id="ARBA00022475"/>
    </source>
</evidence>
<protein>
    <submittedName>
        <fullName evidence="9">Multidrug resistance protein EbrB</fullName>
    </submittedName>
</protein>
<keyword evidence="3" id="KW-1003">Cell membrane</keyword>
<evidence type="ECO:0000256" key="6">
    <source>
        <dbReference type="ARBA" id="ARBA00023136"/>
    </source>
</evidence>
<dbReference type="Gene3D" id="1.10.3730.20">
    <property type="match status" value="1"/>
</dbReference>
<organism evidence="9 10">
    <name type="scientific">Terribacillus aidingensis</name>
    <dbReference type="NCBI Taxonomy" id="586416"/>
    <lineage>
        <taxon>Bacteria</taxon>
        <taxon>Bacillati</taxon>
        <taxon>Bacillota</taxon>
        <taxon>Bacilli</taxon>
        <taxon>Bacillales</taxon>
        <taxon>Bacillaceae</taxon>
        <taxon>Terribacillus</taxon>
    </lineage>
</organism>
<feature type="transmembrane region" description="Helical" evidence="8">
    <location>
        <begin position="85"/>
        <end position="101"/>
    </location>
</feature>
<keyword evidence="10" id="KW-1185">Reference proteome</keyword>
<feature type="transmembrane region" description="Helical" evidence="8">
    <location>
        <begin position="27"/>
        <end position="47"/>
    </location>
</feature>
<dbReference type="InterPro" id="IPR037185">
    <property type="entry name" value="EmrE-like"/>
</dbReference>
<proteinExistence type="inferred from homology"/>
<dbReference type="RefSeq" id="WP_097038424.1">
    <property type="nucleotide sequence ID" value="NZ_OBEK01000001.1"/>
</dbReference>
<dbReference type="Pfam" id="PF00893">
    <property type="entry name" value="Multi_Drug_Res"/>
    <property type="match status" value="1"/>
</dbReference>
<comment type="subcellular location">
    <subcellularLocation>
        <location evidence="1 7">Cell membrane</location>
        <topology evidence="1 7">Multi-pass membrane protein</topology>
    </subcellularLocation>
</comment>
<evidence type="ECO:0000256" key="8">
    <source>
        <dbReference type="SAM" id="Phobius"/>
    </source>
</evidence>
<keyword evidence="5 8" id="KW-1133">Transmembrane helix</keyword>
<dbReference type="Proteomes" id="UP000219356">
    <property type="component" value="Unassembled WGS sequence"/>
</dbReference>
<dbReference type="PANTHER" id="PTHR30561:SF1">
    <property type="entry name" value="MULTIDRUG TRANSPORTER EMRE"/>
    <property type="match status" value="1"/>
</dbReference>